<dbReference type="AlphaFoldDB" id="F6Q2E1"/>
<proteinExistence type="predicted"/>
<dbReference type="GeneTree" id="ENSGT00390000003967"/>
<accession>F6Q2E1</accession>
<reference evidence="3" key="3">
    <citation type="submission" date="2025-09" db="UniProtKB">
        <authorList>
            <consortium name="Ensembl"/>
        </authorList>
    </citation>
    <scope>IDENTIFICATION</scope>
</reference>
<dbReference type="Proteomes" id="UP000008144">
    <property type="component" value="Unassembled WGS sequence"/>
</dbReference>
<evidence type="ECO:0000313" key="3">
    <source>
        <dbReference type="Ensembl" id="ENSCINP00000001353.3"/>
    </source>
</evidence>
<gene>
    <name evidence="3" type="primary">LOC100180444</name>
</gene>
<dbReference type="InterPro" id="IPR043151">
    <property type="entry name" value="BAH_sf"/>
</dbReference>
<dbReference type="STRING" id="7719.ENSCINP00000001353"/>
<feature type="compositionally biased region" description="Low complexity" evidence="1">
    <location>
        <begin position="10"/>
        <end position="20"/>
    </location>
</feature>
<dbReference type="PANTHER" id="PTHR46576">
    <property type="entry name" value="BROMO ADJACENT HOMOLOGY DOMAIN-CONTAINING 1 PROTEIN"/>
    <property type="match status" value="1"/>
</dbReference>
<dbReference type="Gene3D" id="2.30.30.490">
    <property type="match status" value="1"/>
</dbReference>
<sequence length="230" mass="26624">MRTSPVTGNSPSISDWSSVVTSSDETNNGWEWVGSPYTALVYSVESGKYVKRRCFRGMRRQDDGGYTVVMVRDCVFLLAGEENEPPYLGKVTSLWEKGDQMMISLLWFYRPEHTEDNRPISDEVSDDELFASRHQDEMSVACVEDRCHVVTYSEYCRAQARLRRDGAWLKHDIRRIVPPLPAATKRRSRPRVRGEVDTDPNNVFFCRRVYDVKMRRVLKSLPVPTSLYNE</sequence>
<dbReference type="PROSITE" id="PS51038">
    <property type="entry name" value="BAH"/>
    <property type="match status" value="1"/>
</dbReference>
<reference evidence="3" key="2">
    <citation type="submission" date="2025-08" db="UniProtKB">
        <authorList>
            <consortium name="Ensembl"/>
        </authorList>
    </citation>
    <scope>IDENTIFICATION</scope>
</reference>
<keyword evidence="4" id="KW-1185">Reference proteome</keyword>
<dbReference type="SMART" id="SM00439">
    <property type="entry name" value="BAH"/>
    <property type="match status" value="1"/>
</dbReference>
<feature type="region of interest" description="Disordered" evidence="1">
    <location>
        <begin position="1"/>
        <end position="20"/>
    </location>
</feature>
<dbReference type="HOGENOM" id="CLU_1207155_0_0_1"/>
<name>F6Q2E1_CIOIN</name>
<organism evidence="3 4">
    <name type="scientific">Ciona intestinalis</name>
    <name type="common">Transparent sea squirt</name>
    <name type="synonym">Ascidia intestinalis</name>
    <dbReference type="NCBI Taxonomy" id="7719"/>
    <lineage>
        <taxon>Eukaryota</taxon>
        <taxon>Metazoa</taxon>
        <taxon>Chordata</taxon>
        <taxon>Tunicata</taxon>
        <taxon>Ascidiacea</taxon>
        <taxon>Phlebobranchia</taxon>
        <taxon>Cionidae</taxon>
        <taxon>Ciona</taxon>
    </lineage>
</organism>
<protein>
    <submittedName>
        <fullName evidence="3">Uncharacterized LOC100180444</fullName>
    </submittedName>
</protein>
<evidence type="ECO:0000256" key="1">
    <source>
        <dbReference type="SAM" id="MobiDB-lite"/>
    </source>
</evidence>
<evidence type="ECO:0000259" key="2">
    <source>
        <dbReference type="PROSITE" id="PS51038"/>
    </source>
</evidence>
<feature type="domain" description="BAH" evidence="2">
    <location>
        <begin position="67"/>
        <end position="221"/>
    </location>
</feature>
<dbReference type="Pfam" id="PF01426">
    <property type="entry name" value="BAH"/>
    <property type="match status" value="1"/>
</dbReference>
<dbReference type="PANTHER" id="PTHR46576:SF1">
    <property type="entry name" value="BROMO ADJACENT HOMOLOGY DOMAIN-CONTAINING 1 PROTEIN"/>
    <property type="match status" value="1"/>
</dbReference>
<dbReference type="InParanoid" id="F6Q2E1"/>
<evidence type="ECO:0000313" key="4">
    <source>
        <dbReference type="Proteomes" id="UP000008144"/>
    </source>
</evidence>
<dbReference type="InterPro" id="IPR053032">
    <property type="entry name" value="BAH_domain-containing"/>
</dbReference>
<reference evidence="4" key="1">
    <citation type="journal article" date="2002" name="Science">
        <title>The draft genome of Ciona intestinalis: insights into chordate and vertebrate origins.</title>
        <authorList>
            <person name="Dehal P."/>
            <person name="Satou Y."/>
            <person name="Campbell R.K."/>
            <person name="Chapman J."/>
            <person name="Degnan B."/>
            <person name="De Tomaso A."/>
            <person name="Davidson B."/>
            <person name="Di Gregorio A."/>
            <person name="Gelpke M."/>
            <person name="Goodstein D.M."/>
            <person name="Harafuji N."/>
            <person name="Hastings K.E."/>
            <person name="Ho I."/>
            <person name="Hotta K."/>
            <person name="Huang W."/>
            <person name="Kawashima T."/>
            <person name="Lemaire P."/>
            <person name="Martinez D."/>
            <person name="Meinertzhagen I.A."/>
            <person name="Necula S."/>
            <person name="Nonaka M."/>
            <person name="Putnam N."/>
            <person name="Rash S."/>
            <person name="Saiga H."/>
            <person name="Satake M."/>
            <person name="Terry A."/>
            <person name="Yamada L."/>
            <person name="Wang H.G."/>
            <person name="Awazu S."/>
            <person name="Azumi K."/>
            <person name="Boore J."/>
            <person name="Branno M."/>
            <person name="Chin-Bow S."/>
            <person name="DeSantis R."/>
            <person name="Doyle S."/>
            <person name="Francino P."/>
            <person name="Keys D.N."/>
            <person name="Haga S."/>
            <person name="Hayashi H."/>
            <person name="Hino K."/>
            <person name="Imai K.S."/>
            <person name="Inaba K."/>
            <person name="Kano S."/>
            <person name="Kobayashi K."/>
            <person name="Kobayashi M."/>
            <person name="Lee B.I."/>
            <person name="Makabe K.W."/>
            <person name="Manohar C."/>
            <person name="Matassi G."/>
            <person name="Medina M."/>
            <person name="Mochizuki Y."/>
            <person name="Mount S."/>
            <person name="Morishita T."/>
            <person name="Miura S."/>
            <person name="Nakayama A."/>
            <person name="Nishizaka S."/>
            <person name="Nomoto H."/>
            <person name="Ohta F."/>
            <person name="Oishi K."/>
            <person name="Rigoutsos I."/>
            <person name="Sano M."/>
            <person name="Sasaki A."/>
            <person name="Sasakura Y."/>
            <person name="Shoguchi E."/>
            <person name="Shin-i T."/>
            <person name="Spagnuolo A."/>
            <person name="Stainier D."/>
            <person name="Suzuki M.M."/>
            <person name="Tassy O."/>
            <person name="Takatori N."/>
            <person name="Tokuoka M."/>
            <person name="Yagi K."/>
            <person name="Yoshizaki F."/>
            <person name="Wada S."/>
            <person name="Zhang C."/>
            <person name="Hyatt P.D."/>
            <person name="Larimer F."/>
            <person name="Detter C."/>
            <person name="Doggett N."/>
            <person name="Glavina T."/>
            <person name="Hawkins T."/>
            <person name="Richardson P."/>
            <person name="Lucas S."/>
            <person name="Kohara Y."/>
            <person name="Levine M."/>
            <person name="Satoh N."/>
            <person name="Rokhsar D.S."/>
        </authorList>
    </citation>
    <scope>NUCLEOTIDE SEQUENCE [LARGE SCALE GENOMIC DNA]</scope>
</reference>
<dbReference type="GO" id="GO:0003682">
    <property type="term" value="F:chromatin binding"/>
    <property type="evidence" value="ECO:0007669"/>
    <property type="project" value="InterPro"/>
</dbReference>
<dbReference type="Ensembl" id="ENSCINT00000001353.3">
    <property type="protein sequence ID" value="ENSCINP00000001353.3"/>
    <property type="gene ID" value="ENSCING00000000740.3"/>
</dbReference>
<dbReference type="InterPro" id="IPR001025">
    <property type="entry name" value="BAH_dom"/>
</dbReference>